<dbReference type="GO" id="GO:0009450">
    <property type="term" value="P:gamma-aminobutyric acid catabolic process"/>
    <property type="evidence" value="ECO:0007669"/>
    <property type="project" value="TreeGrafter"/>
</dbReference>
<dbReference type="FunFam" id="3.40.605.10:FF:000007">
    <property type="entry name" value="NAD/NADP-dependent betaine aldehyde dehydrogenase"/>
    <property type="match status" value="1"/>
</dbReference>
<organism evidence="7 8">
    <name type="scientific">Halorubrum ezzemoulense</name>
    <name type="common">Halorubrum chaoviator</name>
    <dbReference type="NCBI Taxonomy" id="337243"/>
    <lineage>
        <taxon>Archaea</taxon>
        <taxon>Methanobacteriati</taxon>
        <taxon>Methanobacteriota</taxon>
        <taxon>Stenosarchaea group</taxon>
        <taxon>Halobacteria</taxon>
        <taxon>Halobacteriales</taxon>
        <taxon>Haloferacaceae</taxon>
        <taxon>Halorubrum</taxon>
    </lineage>
</organism>
<dbReference type="Gene3D" id="3.40.309.10">
    <property type="entry name" value="Aldehyde Dehydrogenase, Chain A, domain 2"/>
    <property type="match status" value="1"/>
</dbReference>
<dbReference type="InterPro" id="IPR016161">
    <property type="entry name" value="Ald_DH/histidinol_DH"/>
</dbReference>
<dbReference type="InterPro" id="IPR029510">
    <property type="entry name" value="Ald_DH_CS_GLU"/>
</dbReference>
<feature type="active site" evidence="4">
    <location>
        <position position="249"/>
    </location>
</feature>
<dbReference type="InterPro" id="IPR050740">
    <property type="entry name" value="Aldehyde_DH_Superfamily"/>
</dbReference>
<evidence type="ECO:0000256" key="1">
    <source>
        <dbReference type="ARBA" id="ARBA00009986"/>
    </source>
</evidence>
<accession>A0A256JKC7</accession>
<dbReference type="AlphaFoldDB" id="A0A256JKC7"/>
<dbReference type="EMBL" id="NHPB01000085">
    <property type="protein sequence ID" value="OYR68842.1"/>
    <property type="molecule type" value="Genomic_DNA"/>
</dbReference>
<feature type="domain" description="Aldehyde dehydrogenase" evidence="6">
    <location>
        <begin position="20"/>
        <end position="475"/>
    </location>
</feature>
<evidence type="ECO:0000256" key="5">
    <source>
        <dbReference type="RuleBase" id="RU003345"/>
    </source>
</evidence>
<dbReference type="NCBIfam" id="NF007497">
    <property type="entry name" value="PRK10090.1"/>
    <property type="match status" value="1"/>
</dbReference>
<protein>
    <submittedName>
        <fullName evidence="7">Aldehyde dehydrogenase</fullName>
    </submittedName>
</protein>
<dbReference type="FunFam" id="3.40.309.10:FF:000009">
    <property type="entry name" value="Aldehyde dehydrogenase A"/>
    <property type="match status" value="1"/>
</dbReference>
<dbReference type="InterPro" id="IPR015590">
    <property type="entry name" value="Aldehyde_DH_dom"/>
</dbReference>
<reference evidence="7 8" key="1">
    <citation type="journal article" date="2014" name="Front. Microbiol.">
        <title>Population and genomic analysis of the genus Halorubrum.</title>
        <authorList>
            <person name="Fullmer M.S."/>
            <person name="Soucy S.M."/>
            <person name="Swithers K.S."/>
            <person name="Makkay A.M."/>
            <person name="Wheeler R."/>
            <person name="Ventosa A."/>
            <person name="Gogarten J.P."/>
            <person name="Papke R.T."/>
        </authorList>
    </citation>
    <scope>NUCLEOTIDE SEQUENCE [LARGE SCALE GENOMIC DNA]</scope>
    <source>
        <strain evidence="7 8">G37</strain>
    </source>
</reference>
<dbReference type="InterPro" id="IPR016162">
    <property type="entry name" value="Ald_DH_N"/>
</dbReference>
<keyword evidence="3 5" id="KW-0560">Oxidoreductase</keyword>
<proteinExistence type="inferred from homology"/>
<dbReference type="Proteomes" id="UP000216758">
    <property type="component" value="Unassembled WGS sequence"/>
</dbReference>
<gene>
    <name evidence="7" type="ORF">DJ78_12635</name>
</gene>
<dbReference type="PROSITE" id="PS00687">
    <property type="entry name" value="ALDEHYDE_DEHYDR_GLU"/>
    <property type="match status" value="1"/>
</dbReference>
<dbReference type="PANTHER" id="PTHR43353">
    <property type="entry name" value="SUCCINATE-SEMIALDEHYDE DEHYDROGENASE, MITOCHONDRIAL"/>
    <property type="match status" value="1"/>
</dbReference>
<comment type="subunit">
    <text evidence="2">Homotetramer.</text>
</comment>
<dbReference type="RefSeq" id="WP_094583335.1">
    <property type="nucleotide sequence ID" value="NZ_NHPB01000085.1"/>
</dbReference>
<evidence type="ECO:0000256" key="4">
    <source>
        <dbReference type="PROSITE-ProRule" id="PRU10007"/>
    </source>
</evidence>
<evidence type="ECO:0000256" key="2">
    <source>
        <dbReference type="ARBA" id="ARBA00011881"/>
    </source>
</evidence>
<name>A0A256JKC7_HALEZ</name>
<sequence>MTESLLTSHYIDGEWQAGTPDVDVQNPATEETIATIPSADPELVREALSAAKSAQDEWEATPGVERANLIRDIGDVLETNVGDIGDILMAEQGKPKSAADGEVEGTLTLADYTAGWGRRIEGDIVPSDNRDEQIHLQRHPMGVVAAIIPWNYPIAVLMRKILPALIAGNTVVVKPSSTTPLSTIRVFELIDKELDLPDGLLNLVLGGSQVGNALVTSPETDMVTMTGSTRVGKQIAEAAAENLTPVSLELGGKAPAIVAADADVDAAVEDILTARITNAGQVCTCAERVFVHEDVAAEFSEKYVAATEDLELGPPKSNPDMGPQVTQSELDWTQSSVDAAVDAGATLLTGGEQPTGTAFESGFWYVPTVLGDVDPNMDVVEQEVFGPVMPIVTVDSVDQAVEYANRSRYGLSSYVFTEDYQTAMRTVEDLDYGETYVNRTLGEAWQGHHIGWNESGMGGDDGKYGVLKYTQIKSVYYDYS</sequence>
<dbReference type="GO" id="GO:0004777">
    <property type="term" value="F:succinate-semialdehyde dehydrogenase (NAD+) activity"/>
    <property type="evidence" value="ECO:0007669"/>
    <property type="project" value="TreeGrafter"/>
</dbReference>
<dbReference type="OrthoDB" id="6342at2157"/>
<dbReference type="Gene3D" id="3.40.605.10">
    <property type="entry name" value="Aldehyde Dehydrogenase, Chain A, domain 1"/>
    <property type="match status" value="1"/>
</dbReference>
<comment type="similarity">
    <text evidence="1 5">Belongs to the aldehyde dehydrogenase family.</text>
</comment>
<dbReference type="SUPFAM" id="SSF53720">
    <property type="entry name" value="ALDH-like"/>
    <property type="match status" value="1"/>
</dbReference>
<dbReference type="PANTHER" id="PTHR43353:SF5">
    <property type="entry name" value="SUCCINATE-SEMIALDEHYDE DEHYDROGENASE, MITOCHONDRIAL"/>
    <property type="match status" value="1"/>
</dbReference>
<comment type="caution">
    <text evidence="7">The sequence shown here is derived from an EMBL/GenBank/DDBJ whole genome shotgun (WGS) entry which is preliminary data.</text>
</comment>
<evidence type="ECO:0000259" key="6">
    <source>
        <dbReference type="Pfam" id="PF00171"/>
    </source>
</evidence>
<dbReference type="InterPro" id="IPR016163">
    <property type="entry name" value="Ald_DH_C"/>
</dbReference>
<evidence type="ECO:0000256" key="3">
    <source>
        <dbReference type="ARBA" id="ARBA00023002"/>
    </source>
</evidence>
<dbReference type="Pfam" id="PF00171">
    <property type="entry name" value="Aldedh"/>
    <property type="match status" value="1"/>
</dbReference>
<evidence type="ECO:0000313" key="8">
    <source>
        <dbReference type="Proteomes" id="UP000216758"/>
    </source>
</evidence>
<evidence type="ECO:0000313" key="7">
    <source>
        <dbReference type="EMBL" id="OYR68842.1"/>
    </source>
</evidence>